<comment type="caution">
    <text evidence="4">The sequence shown here is derived from an EMBL/GenBank/DDBJ whole genome shotgun (WGS) entry which is preliminary data.</text>
</comment>
<reference evidence="4 5" key="1">
    <citation type="submission" date="2018-04" db="EMBL/GenBank/DDBJ databases">
        <title>Genomic Encyclopedia of Type Strains, Phase IV (KMG-IV): sequencing the most valuable type-strain genomes for metagenomic binning, comparative biology and taxonomic classification.</title>
        <authorList>
            <person name="Goeker M."/>
        </authorList>
    </citation>
    <scope>NUCLEOTIDE SEQUENCE [LARGE SCALE GENOMIC DNA]</scope>
    <source>
        <strain evidence="4 5">DSM 26588</strain>
    </source>
</reference>
<gene>
    <name evidence="4" type="ORF">C7373_101150</name>
</gene>
<dbReference type="GO" id="GO:0005524">
    <property type="term" value="F:ATP binding"/>
    <property type="evidence" value="ECO:0007669"/>
    <property type="project" value="InterPro"/>
</dbReference>
<dbReference type="InterPro" id="IPR046453">
    <property type="entry name" value="GpA_ATPase"/>
</dbReference>
<dbReference type="Proteomes" id="UP000245778">
    <property type="component" value="Unassembled WGS sequence"/>
</dbReference>
<dbReference type="PANTHER" id="PTHR34413:SF2">
    <property type="entry name" value="PROPHAGE TAIL FIBER ASSEMBLY PROTEIN HOMOLOG TFAE-RELATED"/>
    <property type="match status" value="1"/>
</dbReference>
<dbReference type="PANTHER" id="PTHR34413">
    <property type="entry name" value="PROPHAGE TAIL FIBER ASSEMBLY PROTEIN HOMOLOG TFAE-RELATED-RELATED"/>
    <property type="match status" value="1"/>
</dbReference>
<dbReference type="EMBL" id="QEKK01000001">
    <property type="protein sequence ID" value="PVY59636.1"/>
    <property type="molecule type" value="Genomic_DNA"/>
</dbReference>
<proteinExistence type="inferred from homology"/>
<feature type="domain" description="Phage terminase large subunit GpA ATPase" evidence="2">
    <location>
        <begin position="48"/>
        <end position="292"/>
    </location>
</feature>
<dbReference type="RefSeq" id="WP_116721398.1">
    <property type="nucleotide sequence ID" value="NZ_CP011524.1"/>
</dbReference>
<accession>A0A2U1CFE6</accession>
<dbReference type="AlphaFoldDB" id="A0A2U1CFE6"/>
<evidence type="ECO:0000259" key="2">
    <source>
        <dbReference type="Pfam" id="PF05876"/>
    </source>
</evidence>
<feature type="compositionally biased region" description="Basic residues" evidence="1">
    <location>
        <begin position="602"/>
        <end position="613"/>
    </location>
</feature>
<feature type="domain" description="Terminase large subunit GpA endonuclease" evidence="3">
    <location>
        <begin position="303"/>
        <end position="588"/>
    </location>
</feature>
<dbReference type="GO" id="GO:0016887">
    <property type="term" value="F:ATP hydrolysis activity"/>
    <property type="evidence" value="ECO:0007669"/>
    <property type="project" value="InterPro"/>
</dbReference>
<dbReference type="GO" id="GO:0004519">
    <property type="term" value="F:endonuclease activity"/>
    <property type="evidence" value="ECO:0007669"/>
    <property type="project" value="InterPro"/>
</dbReference>
<dbReference type="InterPro" id="IPR008866">
    <property type="entry name" value="Phage_lambda_GpA-like"/>
</dbReference>
<dbReference type="Pfam" id="PF05876">
    <property type="entry name" value="GpA_ATPase"/>
    <property type="match status" value="1"/>
</dbReference>
<evidence type="ECO:0000313" key="5">
    <source>
        <dbReference type="Proteomes" id="UP000245778"/>
    </source>
</evidence>
<dbReference type="Gene3D" id="3.40.50.300">
    <property type="entry name" value="P-loop containing nucleotide triphosphate hydrolases"/>
    <property type="match status" value="1"/>
</dbReference>
<dbReference type="InterPro" id="IPR051220">
    <property type="entry name" value="TFA_Chaperone"/>
</dbReference>
<dbReference type="InterPro" id="IPR027417">
    <property type="entry name" value="P-loop_NTPase"/>
</dbReference>
<evidence type="ECO:0000259" key="3">
    <source>
        <dbReference type="Pfam" id="PF20454"/>
    </source>
</evidence>
<dbReference type="InterPro" id="IPR046454">
    <property type="entry name" value="GpA_endonuclease"/>
</dbReference>
<dbReference type="HAMAP" id="MF_04144">
    <property type="entry name" value="TERL_LAMBDA"/>
    <property type="match status" value="1"/>
</dbReference>
<feature type="region of interest" description="Disordered" evidence="1">
    <location>
        <begin position="594"/>
        <end position="613"/>
    </location>
</feature>
<name>A0A2U1CFE6_9FIRM</name>
<dbReference type="OrthoDB" id="5181253at2"/>
<dbReference type="GeneID" id="93228115"/>
<evidence type="ECO:0000256" key="1">
    <source>
        <dbReference type="SAM" id="MobiDB-lite"/>
    </source>
</evidence>
<evidence type="ECO:0000313" key="4">
    <source>
        <dbReference type="EMBL" id="PVY59636.1"/>
    </source>
</evidence>
<organism evidence="4 5">
    <name type="scientific">Intestinimonas butyriciproducens</name>
    <dbReference type="NCBI Taxonomy" id="1297617"/>
    <lineage>
        <taxon>Bacteria</taxon>
        <taxon>Bacillati</taxon>
        <taxon>Bacillota</taxon>
        <taxon>Clostridia</taxon>
        <taxon>Eubacteriales</taxon>
        <taxon>Intestinimonas</taxon>
    </lineage>
</organism>
<dbReference type="Pfam" id="PF20454">
    <property type="entry name" value="GpA_nuclease"/>
    <property type="match status" value="1"/>
</dbReference>
<sequence length="613" mass="68959">MPSRNSTVDIPESTLEMLARCVAVLKPPPELTLSQWADRYRMLSAESSAEPGRWHTDKAPYQREIMDAIGDPHVRKVVIMSAAQIGKTDAFILNTIGYYMDYAPAPMLVMQPTLDMGQTFSKDRLAPMLRDTPELRDKVDTKSRYSGNTILKKNFPGGHITIVGANSATGLASRPIKVLLADEVDRYPTSAGTEGDPLSLAQKRQTTFWDKKTVMVSTPVIKGHSRIETEFNQSTREEWNVPCPECGHYQPLVWGGVKFDKDDLSAPVEYACERCGVLSSEYAWKKASKRGRFVAENPTAEARGFHLNTLASTFCGWNEIVQKFAVAHEQLEQGNPEGMKVWVNTELGETWEEQGEQLEDGDLFQRREIYEAEVPDDVLVLTAGVDVQDDRFEVEVVGWGIGKESWGIRYQKIYGDLLKEQVWNDLDAFLLSAFYKKDGTPMRILACCVDSGGHHANAVYSFCKERYDRRVLAIKGKGGADVPYIRDPSTNNRVKAPLFILGVDAGKALLYKRLAHKTKGPNYCHFPAAEEAGYDELYFRGLTSEKLVTRFRKGRMTTMWVLKDEKYKRNEPLDLRNYATAALEIANPVQLRQEAAAPPKQRQGRRRLNGGIG</sequence>
<protein>
    <submittedName>
        <fullName evidence="4">Phage terminase large subunit GpA-like protein</fullName>
    </submittedName>
</protein>